<keyword evidence="2 3" id="KW-0645">Protease</keyword>
<dbReference type="GO" id="GO:0006508">
    <property type="term" value="P:proteolysis"/>
    <property type="evidence" value="ECO:0007669"/>
    <property type="project" value="UniProtKB-KW"/>
</dbReference>
<dbReference type="EMBL" id="JAHQIW010001214">
    <property type="protein sequence ID" value="KAJ1351716.1"/>
    <property type="molecule type" value="Genomic_DNA"/>
</dbReference>
<dbReference type="SMART" id="SM00235">
    <property type="entry name" value="ZnMc"/>
    <property type="match status" value="1"/>
</dbReference>
<accession>A0AAD5QMB3</accession>
<dbReference type="Gene3D" id="3.40.390.10">
    <property type="entry name" value="Collagenase (Catalytic Domain)"/>
    <property type="match status" value="1"/>
</dbReference>
<dbReference type="GO" id="GO:0004222">
    <property type="term" value="F:metalloendopeptidase activity"/>
    <property type="evidence" value="ECO:0007669"/>
    <property type="project" value="UniProtKB-UniRule"/>
</dbReference>
<dbReference type="InterPro" id="IPR024079">
    <property type="entry name" value="MetalloPept_cat_dom_sf"/>
</dbReference>
<protein>
    <recommendedName>
        <fullName evidence="3">Metalloendopeptidase</fullName>
        <ecNumber evidence="3">3.4.24.-</ecNumber>
    </recommendedName>
</protein>
<keyword evidence="2 3" id="KW-0378">Hydrolase</keyword>
<evidence type="ECO:0000256" key="3">
    <source>
        <dbReference type="RuleBase" id="RU361183"/>
    </source>
</evidence>
<keyword evidence="6" id="KW-1185">Reference proteome</keyword>
<proteinExistence type="predicted"/>
<dbReference type="GO" id="GO:0008270">
    <property type="term" value="F:zinc ion binding"/>
    <property type="evidence" value="ECO:0007669"/>
    <property type="project" value="UniProtKB-UniRule"/>
</dbReference>
<keyword evidence="2 3" id="KW-0479">Metal-binding</keyword>
<name>A0AAD5QMB3_PARTN</name>
<reference evidence="5" key="1">
    <citation type="submission" date="2021-06" db="EMBL/GenBank/DDBJ databases">
        <title>Parelaphostrongylus tenuis whole genome reference sequence.</title>
        <authorList>
            <person name="Garwood T.J."/>
            <person name="Larsen P.A."/>
            <person name="Fountain-Jones N.M."/>
            <person name="Garbe J.R."/>
            <person name="Macchietto M.G."/>
            <person name="Kania S.A."/>
            <person name="Gerhold R.W."/>
            <person name="Richards J.E."/>
            <person name="Wolf T.M."/>
        </authorList>
    </citation>
    <scope>NUCLEOTIDE SEQUENCE</scope>
    <source>
        <strain evidence="5">MNPRO001-30</strain>
        <tissue evidence="5">Meninges</tissue>
    </source>
</reference>
<comment type="caution">
    <text evidence="2">Lacks conserved residue(s) required for the propagation of feature annotation.</text>
</comment>
<feature type="binding site" evidence="2">
    <location>
        <position position="180"/>
    </location>
    <ligand>
        <name>Zn(2+)</name>
        <dbReference type="ChEBI" id="CHEBI:29105"/>
        <note>catalytic</note>
    </ligand>
</feature>
<keyword evidence="2 3" id="KW-0482">Metalloprotease</keyword>
<dbReference type="PANTHER" id="PTHR10127">
    <property type="entry name" value="DISCOIDIN, CUB, EGF, LAMININ , AND ZINC METALLOPROTEASE DOMAIN CONTAINING"/>
    <property type="match status" value="1"/>
</dbReference>
<evidence type="ECO:0000313" key="5">
    <source>
        <dbReference type="EMBL" id="KAJ1351716.1"/>
    </source>
</evidence>
<dbReference type="InterPro" id="IPR001506">
    <property type="entry name" value="Peptidase_M12A"/>
</dbReference>
<keyword evidence="1" id="KW-1015">Disulfide bond</keyword>
<dbReference type="PROSITE" id="PS51864">
    <property type="entry name" value="ASTACIN"/>
    <property type="match status" value="1"/>
</dbReference>
<dbReference type="InterPro" id="IPR006026">
    <property type="entry name" value="Peptidase_Metallo"/>
</dbReference>
<feature type="active site" evidence="2">
    <location>
        <position position="171"/>
    </location>
</feature>
<keyword evidence="2 3" id="KW-0862">Zinc</keyword>
<organism evidence="5 6">
    <name type="scientific">Parelaphostrongylus tenuis</name>
    <name type="common">Meningeal worm</name>
    <dbReference type="NCBI Taxonomy" id="148309"/>
    <lineage>
        <taxon>Eukaryota</taxon>
        <taxon>Metazoa</taxon>
        <taxon>Ecdysozoa</taxon>
        <taxon>Nematoda</taxon>
        <taxon>Chromadorea</taxon>
        <taxon>Rhabditida</taxon>
        <taxon>Rhabditina</taxon>
        <taxon>Rhabditomorpha</taxon>
        <taxon>Strongyloidea</taxon>
        <taxon>Metastrongylidae</taxon>
        <taxon>Parelaphostrongylus</taxon>
    </lineage>
</organism>
<evidence type="ECO:0000256" key="1">
    <source>
        <dbReference type="ARBA" id="ARBA00023157"/>
    </source>
</evidence>
<dbReference type="SUPFAM" id="SSF55486">
    <property type="entry name" value="Metalloproteases ('zincins'), catalytic domain"/>
    <property type="match status" value="1"/>
</dbReference>
<dbReference type="PANTHER" id="PTHR10127:SF793">
    <property type="entry name" value="ZINC METALLOPROTEINASE NAS-31"/>
    <property type="match status" value="1"/>
</dbReference>
<dbReference type="EC" id="3.4.24.-" evidence="3"/>
<feature type="binding site" evidence="2">
    <location>
        <position position="174"/>
    </location>
    <ligand>
        <name>Zn(2+)</name>
        <dbReference type="ChEBI" id="CHEBI:29105"/>
        <note>catalytic</note>
    </ligand>
</feature>
<feature type="binding site" evidence="2">
    <location>
        <position position="170"/>
    </location>
    <ligand>
        <name>Zn(2+)</name>
        <dbReference type="ChEBI" id="CHEBI:29105"/>
        <note>catalytic</note>
    </ligand>
</feature>
<sequence length="313" mass="35470">MLSNVPDAHDTMEFTLRSSQTAGTRRRHIHYIRGTDWRRVESDECVCKKHPGSPRCFGCRNQRQNTCRLWAVSRRHHANQIRSFFYPATLGSNGINCAFWNASSAARRVFVKATEISKDNTCLELRADSSARDKLWVTDGAGCWAHLARIGGAQFMSLGDGCGYIGLVLHEFGHTIGLYHTQSRHDRDNYITLHYENLVDYRDQFNKESGSANYNYNITYDYGAVMHHLGASPGLSSTGRSYMMPRDPKCVPTLGSYILSFYEKLIVNLQYKCLGRCLKESWKKCENGGFPHPRDCSKCICPSGLEGRCAIKE</sequence>
<dbReference type="PRINTS" id="PR00480">
    <property type="entry name" value="ASTACIN"/>
</dbReference>
<dbReference type="AlphaFoldDB" id="A0AAD5QMB3"/>
<dbReference type="Pfam" id="PF01400">
    <property type="entry name" value="Astacin"/>
    <property type="match status" value="1"/>
</dbReference>
<comment type="cofactor">
    <cofactor evidence="2 3">
        <name>Zn(2+)</name>
        <dbReference type="ChEBI" id="CHEBI:29105"/>
    </cofactor>
    <text evidence="2 3">Binds 1 zinc ion per subunit.</text>
</comment>
<evidence type="ECO:0000313" key="6">
    <source>
        <dbReference type="Proteomes" id="UP001196413"/>
    </source>
</evidence>
<evidence type="ECO:0000259" key="4">
    <source>
        <dbReference type="PROSITE" id="PS51864"/>
    </source>
</evidence>
<dbReference type="Proteomes" id="UP001196413">
    <property type="component" value="Unassembled WGS sequence"/>
</dbReference>
<comment type="caution">
    <text evidence="5">The sequence shown here is derived from an EMBL/GenBank/DDBJ whole genome shotgun (WGS) entry which is preliminary data.</text>
</comment>
<gene>
    <name evidence="5" type="primary">NAS-31_11</name>
    <name evidence="5" type="ORF">KIN20_007836</name>
</gene>
<evidence type="ECO:0000256" key="2">
    <source>
        <dbReference type="PROSITE-ProRule" id="PRU01211"/>
    </source>
</evidence>
<feature type="domain" description="Peptidase M12A" evidence="4">
    <location>
        <begin position="79"/>
        <end position="274"/>
    </location>
</feature>